<reference evidence="4" key="1">
    <citation type="submission" date="2018-06" db="EMBL/GenBank/DDBJ databases">
        <authorList>
            <person name="Zhirakovskaya E."/>
        </authorList>
    </citation>
    <scope>NUCLEOTIDE SEQUENCE</scope>
</reference>
<dbReference type="GO" id="GO:0016887">
    <property type="term" value="F:ATP hydrolysis activity"/>
    <property type="evidence" value="ECO:0007669"/>
    <property type="project" value="InterPro"/>
</dbReference>
<evidence type="ECO:0000256" key="2">
    <source>
        <dbReference type="ARBA" id="ARBA00022840"/>
    </source>
</evidence>
<dbReference type="PROSITE" id="PS00211">
    <property type="entry name" value="ABC_TRANSPORTER_1"/>
    <property type="match status" value="1"/>
</dbReference>
<dbReference type="Pfam" id="PF12848">
    <property type="entry name" value="ABC_tran_Xtn"/>
    <property type="match status" value="1"/>
</dbReference>
<gene>
    <name evidence="4" type="ORF">MNBD_UNCLBAC01-92</name>
</gene>
<evidence type="ECO:0000256" key="1">
    <source>
        <dbReference type="ARBA" id="ARBA00022741"/>
    </source>
</evidence>
<evidence type="ECO:0000313" key="4">
    <source>
        <dbReference type="EMBL" id="VAX36555.1"/>
    </source>
</evidence>
<keyword evidence="2" id="KW-0067">ATP-binding</keyword>
<proteinExistence type="predicted"/>
<dbReference type="FunFam" id="3.40.50.300:FF:000011">
    <property type="entry name" value="Putative ABC transporter ATP-binding component"/>
    <property type="match status" value="1"/>
</dbReference>
<keyword evidence="1" id="KW-0547">Nucleotide-binding</keyword>
<dbReference type="PROSITE" id="PS50893">
    <property type="entry name" value="ABC_TRANSPORTER_2"/>
    <property type="match status" value="1"/>
</dbReference>
<dbReference type="AlphaFoldDB" id="A0A3B1DWK8"/>
<organism evidence="4">
    <name type="scientific">hydrothermal vent metagenome</name>
    <dbReference type="NCBI Taxonomy" id="652676"/>
    <lineage>
        <taxon>unclassified sequences</taxon>
        <taxon>metagenomes</taxon>
        <taxon>ecological metagenomes</taxon>
    </lineage>
</organism>
<dbReference type="CDD" id="cd03221">
    <property type="entry name" value="ABCF_EF-3"/>
    <property type="match status" value="2"/>
</dbReference>
<dbReference type="InterPro" id="IPR027417">
    <property type="entry name" value="P-loop_NTPase"/>
</dbReference>
<dbReference type="Pfam" id="PF00005">
    <property type="entry name" value="ABC_tran"/>
    <property type="match status" value="2"/>
</dbReference>
<dbReference type="GO" id="GO:0005524">
    <property type="term" value="F:ATP binding"/>
    <property type="evidence" value="ECO:0007669"/>
    <property type="project" value="UniProtKB-KW"/>
</dbReference>
<dbReference type="Gene3D" id="3.40.50.300">
    <property type="entry name" value="P-loop containing nucleotide triphosphate hydrolases"/>
    <property type="match status" value="2"/>
</dbReference>
<accession>A0A3B1DWK8</accession>
<protein>
    <submittedName>
        <fullName evidence="4">COG0488: ATPase components of ABC transporters with duplicated ATPase domains</fullName>
    </submittedName>
</protein>
<sequence length="472" mass="53539">MITLNNISMGFTKRTLFKDVSLSIFPKEKIGLTGPNGAGKTTLFSIILGQMESVSGHVQIQKNINIGYLPQESKFHSERTVMEELTEGDVRIRKLMSEKRKLEDKEKAMTDRYGDVLHELEQLGIYELEHKAEKILFGLGFKQEDFHRPILHLSGGWQMRTLLAKLLVYPYDLILLDEPTNYLDLDATLWLKDYLGSYSDAFVLISHDRVFLNEVTNYTILLEGAKMTKVKGNYAMYEQQRDISLKSMERRQKVVEKKRQQLERFTQRFHAQPNLASAVRNKRKMIDKLEKFDTPQDSKSMGEFQFSDIPSSGYVVAQAEGISKSYDDKQVYKDLSFEIIRGQKICFVGPNGAGKSTLLKMLAKVLEQDSGAIKYGHNVETGYFSQSRLDVLNPNRNAFEEVISSGAAGTPALKARSLLGLFNFRGDDVFKPVTVLSGGEKSRLILAKLLVNPPNFMLLDEPTTHLDLDGVR</sequence>
<dbReference type="PANTHER" id="PTHR42855">
    <property type="entry name" value="ABC TRANSPORTER ATP-BINDING SUBUNIT"/>
    <property type="match status" value="1"/>
</dbReference>
<dbReference type="EMBL" id="UOGJ01000099">
    <property type="protein sequence ID" value="VAX36555.1"/>
    <property type="molecule type" value="Genomic_DNA"/>
</dbReference>
<dbReference type="InterPro" id="IPR017871">
    <property type="entry name" value="ABC_transporter-like_CS"/>
</dbReference>
<dbReference type="InterPro" id="IPR051309">
    <property type="entry name" value="ABCF_ATPase"/>
</dbReference>
<dbReference type="SUPFAM" id="SSF52540">
    <property type="entry name" value="P-loop containing nucleoside triphosphate hydrolases"/>
    <property type="match status" value="2"/>
</dbReference>
<evidence type="ECO:0000259" key="3">
    <source>
        <dbReference type="PROSITE" id="PS50893"/>
    </source>
</evidence>
<dbReference type="InterPro" id="IPR003439">
    <property type="entry name" value="ABC_transporter-like_ATP-bd"/>
</dbReference>
<dbReference type="InterPro" id="IPR032781">
    <property type="entry name" value="ABC_tran_Xtn"/>
</dbReference>
<feature type="domain" description="ABC transporter" evidence="3">
    <location>
        <begin position="2"/>
        <end position="249"/>
    </location>
</feature>
<feature type="non-terminal residue" evidence="4">
    <location>
        <position position="472"/>
    </location>
</feature>
<dbReference type="PANTHER" id="PTHR42855:SF2">
    <property type="entry name" value="DRUG RESISTANCE ABC TRANSPORTER,ATP-BINDING PROTEIN"/>
    <property type="match status" value="1"/>
</dbReference>
<dbReference type="SMART" id="SM00382">
    <property type="entry name" value="AAA"/>
    <property type="match status" value="2"/>
</dbReference>
<dbReference type="InterPro" id="IPR003593">
    <property type="entry name" value="AAA+_ATPase"/>
</dbReference>
<name>A0A3B1DWK8_9ZZZZ</name>